<dbReference type="Gene3D" id="1.10.132.50">
    <property type="entry name" value="ATP synthase (C/AC39) subunit, domain 3"/>
    <property type="match status" value="3"/>
</dbReference>
<dbReference type="InterPro" id="IPR050873">
    <property type="entry name" value="V-ATPase_V0D/AC39_subunit"/>
</dbReference>
<keyword evidence="1" id="KW-0813">Transport</keyword>
<gene>
    <name evidence="3" type="ORF">N7548_06000</name>
</gene>
<comment type="caution">
    <text evidence="3">The sequence shown here is derived from an EMBL/GenBank/DDBJ whole genome shotgun (WGS) entry which is preliminary data.</text>
</comment>
<dbReference type="Proteomes" id="UP001177160">
    <property type="component" value="Unassembled WGS sequence"/>
</dbReference>
<evidence type="ECO:0000256" key="2">
    <source>
        <dbReference type="ARBA" id="ARBA00023065"/>
    </source>
</evidence>
<dbReference type="EMBL" id="JAOVQM010000004">
    <property type="protein sequence ID" value="MCV2232374.1"/>
    <property type="molecule type" value="Genomic_DNA"/>
</dbReference>
<dbReference type="RefSeq" id="WP_263608561.1">
    <property type="nucleotide sequence ID" value="NZ_JAOVQM010000004.1"/>
</dbReference>
<name>A0ABT2Y6L8_9MOLU</name>
<organism evidence="3 4">
    <name type="scientific">Paracholeplasma manati</name>
    <dbReference type="NCBI Taxonomy" id="591373"/>
    <lineage>
        <taxon>Bacteria</taxon>
        <taxon>Bacillati</taxon>
        <taxon>Mycoplasmatota</taxon>
        <taxon>Mollicutes</taxon>
        <taxon>Acholeplasmatales</taxon>
        <taxon>Acholeplasmataceae</taxon>
        <taxon>Paracholeplasma</taxon>
    </lineage>
</organism>
<dbReference type="PANTHER" id="PTHR38682">
    <property type="entry name" value="V-TYPE ATP SYNTHASE SUBUNIT C"/>
    <property type="match status" value="1"/>
</dbReference>
<dbReference type="InterPro" id="IPR044911">
    <property type="entry name" value="V-type_ATPase_csu/dsu_dom_3"/>
</dbReference>
<evidence type="ECO:0000313" key="3">
    <source>
        <dbReference type="EMBL" id="MCV2232374.1"/>
    </source>
</evidence>
<proteinExistence type="predicted"/>
<keyword evidence="4" id="KW-1185">Reference proteome</keyword>
<keyword evidence="2" id="KW-0406">Ion transport</keyword>
<dbReference type="PANTHER" id="PTHR38682:SF1">
    <property type="entry name" value="V-TYPE ATP SYNTHASE SUBUNIT C"/>
    <property type="match status" value="1"/>
</dbReference>
<evidence type="ECO:0000313" key="4">
    <source>
        <dbReference type="Proteomes" id="UP001177160"/>
    </source>
</evidence>
<reference evidence="3" key="1">
    <citation type="submission" date="2022-09" db="EMBL/GenBank/DDBJ databases">
        <title>Novel Mycoplasma species identified in domestic and wild animals.</title>
        <authorList>
            <person name="Volokhov D.V."/>
            <person name="Furtak V.A."/>
            <person name="Zagorodnyaya T.A."/>
        </authorList>
    </citation>
    <scope>NUCLEOTIDE SEQUENCE</scope>
    <source>
        <strain evidence="3">Oakley</strain>
    </source>
</reference>
<dbReference type="InterPro" id="IPR002843">
    <property type="entry name" value="ATPase_V0-cplx_csu/dsu"/>
</dbReference>
<protein>
    <submittedName>
        <fullName evidence="3">V-type ATPase subunit</fullName>
    </submittedName>
</protein>
<dbReference type="InterPro" id="IPR036079">
    <property type="entry name" value="ATPase_csu/dsu_sf"/>
</dbReference>
<accession>A0ABT2Y6L8</accession>
<evidence type="ECO:0000256" key="1">
    <source>
        <dbReference type="ARBA" id="ARBA00022448"/>
    </source>
</evidence>
<dbReference type="Pfam" id="PF01992">
    <property type="entry name" value="vATP-synt_AC39"/>
    <property type="match status" value="1"/>
</dbReference>
<sequence>MSPLANNAIIAKSKAIYGSFLKEEDYERLVKFRSIPDLVGYLKKHKNYQLILKDVQENSVHRGQLEALIRKNSFDHIYRLIKMVYSKDESFYNLNIVTQENELILSVLRTIISKEFDEMKGKIPYFFDVHTPIEIDKLLKVTTFEELLEAVKRSNYYDILKPFYVKDPNMIRYLDIEHALESYYYDQAFERIGKNYSGSLKRDLESIFETRIELGNIIKIYRLKKFYQADPVTIKNVLIKKHSRISEKKMDEIIHLKDPNAILKYLSTSEFSRFASDKDYVYVEYYAGKIKYDLARKFMYFSTDVPKVYMAFVTMSEIEIENITNIIEGIRYQVDENEIKQMLIY</sequence>
<dbReference type="SUPFAM" id="SSF103486">
    <property type="entry name" value="V-type ATP synthase subunit C"/>
    <property type="match status" value="1"/>
</dbReference>